<dbReference type="SUPFAM" id="SSF55874">
    <property type="entry name" value="ATPase domain of HSP90 chaperone/DNA topoisomerase II/histidine kinase"/>
    <property type="match status" value="1"/>
</dbReference>
<dbReference type="Pfam" id="PF14501">
    <property type="entry name" value="HATPase_c_5"/>
    <property type="match status" value="1"/>
</dbReference>
<proteinExistence type="predicted"/>
<dbReference type="KEGG" id="saca:FFV09_12825"/>
<feature type="transmembrane region" description="Helical" evidence="1">
    <location>
        <begin position="7"/>
        <end position="27"/>
    </location>
</feature>
<organism evidence="3 4">
    <name type="scientific">Saccharibacillus brassicae</name>
    <dbReference type="NCBI Taxonomy" id="2583377"/>
    <lineage>
        <taxon>Bacteria</taxon>
        <taxon>Bacillati</taxon>
        <taxon>Bacillota</taxon>
        <taxon>Bacilli</taxon>
        <taxon>Bacillales</taxon>
        <taxon>Paenibacillaceae</taxon>
        <taxon>Saccharibacillus</taxon>
    </lineage>
</organism>
<dbReference type="RefSeq" id="WP_141448196.1">
    <property type="nucleotide sequence ID" value="NZ_CP041217.1"/>
</dbReference>
<protein>
    <submittedName>
        <fullName evidence="3">GHKL domain-containing protein</fullName>
    </submittedName>
</protein>
<keyword evidence="1" id="KW-1133">Transmembrane helix</keyword>
<dbReference type="EMBL" id="CP041217">
    <property type="protein sequence ID" value="QDH21651.1"/>
    <property type="molecule type" value="Genomic_DNA"/>
</dbReference>
<dbReference type="Gene3D" id="3.30.565.10">
    <property type="entry name" value="Histidine kinase-like ATPase, C-terminal domain"/>
    <property type="match status" value="1"/>
</dbReference>
<dbReference type="InterPro" id="IPR032834">
    <property type="entry name" value="NatK-like_C"/>
</dbReference>
<feature type="domain" description="Sensor histidine kinase NatK-like C-terminal" evidence="2">
    <location>
        <begin position="330"/>
        <end position="428"/>
    </location>
</feature>
<dbReference type="InterPro" id="IPR036890">
    <property type="entry name" value="HATPase_C_sf"/>
</dbReference>
<sequence>MMGDLPLLIILNIGTSLVMAVQVNFYFNSVFDRERSKRSKKYWTAAFLPLIFVYLSVALPDLLSSFFAVAVIFMFAQGYDVSQKLKLMFAILYAVLLTLINLILIYLIHPSLAPFGLRTPSNEIPSTLSLAVTMLIGCTIMFAVIQVIRLVVKKRRFPLEPRYTLLFLCVPLISIYLVNVFTLYSVKNIHYFLSIFGFIVLNILVVYMLDTVIARFRLTLQNERLQSQMDYQDANYEKTVHSFKEIKRIIHDTNKQLLVVAEYIERGRGDEAREHIRATLSEIDNAYRRVNTGNLVVDALVTNALNVGQANGIRIDTELGLREPELPIERYDLCVVLGNMLDNAVEASKRIKLAEDRHIRVHIRSSEAALFIRVRNRTEREVTDLRSRKADPDDHGFGLTNIERICTKYGGHMAIETEHRTFDNMVVLPFST</sequence>
<evidence type="ECO:0000313" key="3">
    <source>
        <dbReference type="EMBL" id="QDH21651.1"/>
    </source>
</evidence>
<keyword evidence="1" id="KW-0812">Transmembrane</keyword>
<evidence type="ECO:0000259" key="2">
    <source>
        <dbReference type="Pfam" id="PF14501"/>
    </source>
</evidence>
<dbReference type="AlphaFoldDB" id="A0A4Y6UZ64"/>
<evidence type="ECO:0000313" key="4">
    <source>
        <dbReference type="Proteomes" id="UP000316968"/>
    </source>
</evidence>
<reference evidence="3 4" key="1">
    <citation type="submission" date="2019-06" db="EMBL/GenBank/DDBJ databases">
        <title>Saccharibacillus brassicae sp. nov., an endophytic bacterium isolated from Chinese cabbage seeds (Brassica pekinensis).</title>
        <authorList>
            <person name="Jiang L."/>
            <person name="Lee J."/>
            <person name="Kim S.W."/>
        </authorList>
    </citation>
    <scope>NUCLEOTIDE SEQUENCE [LARGE SCALE GENOMIC DNA]</scope>
    <source>
        <strain evidence="4">KCTC 43072 / ATSA2</strain>
    </source>
</reference>
<dbReference type="GO" id="GO:0042802">
    <property type="term" value="F:identical protein binding"/>
    <property type="evidence" value="ECO:0007669"/>
    <property type="project" value="TreeGrafter"/>
</dbReference>
<dbReference type="Proteomes" id="UP000316968">
    <property type="component" value="Chromosome"/>
</dbReference>
<evidence type="ECO:0000256" key="1">
    <source>
        <dbReference type="SAM" id="Phobius"/>
    </source>
</evidence>
<dbReference type="OrthoDB" id="3173688at2"/>
<feature type="transmembrane region" description="Helical" evidence="1">
    <location>
        <begin position="163"/>
        <end position="183"/>
    </location>
</feature>
<keyword evidence="1" id="KW-0472">Membrane</keyword>
<feature type="transmembrane region" description="Helical" evidence="1">
    <location>
        <begin position="128"/>
        <end position="151"/>
    </location>
</feature>
<accession>A0A4Y6UZ64</accession>
<name>A0A4Y6UZ64_SACBS</name>
<feature type="transmembrane region" description="Helical" evidence="1">
    <location>
        <begin position="87"/>
        <end position="108"/>
    </location>
</feature>
<dbReference type="PANTHER" id="PTHR40448">
    <property type="entry name" value="TWO-COMPONENT SENSOR HISTIDINE KINASE"/>
    <property type="match status" value="1"/>
</dbReference>
<keyword evidence="4" id="KW-1185">Reference proteome</keyword>
<feature type="transmembrane region" description="Helical" evidence="1">
    <location>
        <begin position="47"/>
        <end position="75"/>
    </location>
</feature>
<dbReference type="CDD" id="cd16935">
    <property type="entry name" value="HATPase_AgrC-ComD-like"/>
    <property type="match status" value="1"/>
</dbReference>
<dbReference type="PANTHER" id="PTHR40448:SF1">
    <property type="entry name" value="TWO-COMPONENT SENSOR HISTIDINE KINASE"/>
    <property type="match status" value="1"/>
</dbReference>
<feature type="transmembrane region" description="Helical" evidence="1">
    <location>
        <begin position="189"/>
        <end position="209"/>
    </location>
</feature>
<gene>
    <name evidence="3" type="ORF">FFV09_12825</name>
</gene>